<evidence type="ECO:0000313" key="2">
    <source>
        <dbReference type="Proteomes" id="UP000034786"/>
    </source>
</evidence>
<gene>
    <name evidence="1" type="ORF">UK15_06960</name>
</gene>
<evidence type="ECO:0008006" key="3">
    <source>
        <dbReference type="Google" id="ProtNLM"/>
    </source>
</evidence>
<dbReference type="RefSeq" id="WP_031133194.1">
    <property type="nucleotide sequence ID" value="NZ_JYJH01000003.1"/>
</dbReference>
<dbReference type="AlphaFoldDB" id="A0A0M2GRN4"/>
<dbReference type="SUPFAM" id="SSF159468">
    <property type="entry name" value="AtpF-like"/>
    <property type="match status" value="1"/>
</dbReference>
<dbReference type="STRING" id="284040.UK15_06960"/>
<name>A0A0M2GRN4_9ACTN</name>
<dbReference type="InterPro" id="IPR036906">
    <property type="entry name" value="ATPase_V1_fsu_sf"/>
</dbReference>
<proteinExistence type="predicted"/>
<dbReference type="PATRIC" id="fig|284040.3.peg.3459"/>
<dbReference type="GO" id="GO:0046961">
    <property type="term" value="F:proton-transporting ATPase activity, rotational mechanism"/>
    <property type="evidence" value="ECO:0007669"/>
    <property type="project" value="InterPro"/>
</dbReference>
<comment type="caution">
    <text evidence="1">The sequence shown here is derived from an EMBL/GenBank/DDBJ whole genome shotgun (WGS) entry which is preliminary data.</text>
</comment>
<dbReference type="EMBL" id="JYJH01000003">
    <property type="protein sequence ID" value="KJK40752.1"/>
    <property type="molecule type" value="Genomic_DNA"/>
</dbReference>
<organism evidence="1 2">
    <name type="scientific">Streptomyces variegatus</name>
    <dbReference type="NCBI Taxonomy" id="284040"/>
    <lineage>
        <taxon>Bacteria</taxon>
        <taxon>Bacillati</taxon>
        <taxon>Actinomycetota</taxon>
        <taxon>Actinomycetes</taxon>
        <taxon>Kitasatosporales</taxon>
        <taxon>Streptomycetaceae</taxon>
        <taxon>Streptomyces</taxon>
    </lineage>
</organism>
<protein>
    <recommendedName>
        <fullName evidence="3">ATP synthase subunit F</fullName>
    </recommendedName>
</protein>
<keyword evidence="2" id="KW-1185">Reference proteome</keyword>
<reference evidence="2" key="1">
    <citation type="submission" date="2015-02" db="EMBL/GenBank/DDBJ databases">
        <authorList>
            <person name="Ju K.-S."/>
            <person name="Doroghazi J.R."/>
            <person name="Metcalf W."/>
        </authorList>
    </citation>
    <scope>NUCLEOTIDE SEQUENCE [LARGE SCALE GENOMIC DNA]</scope>
    <source>
        <strain evidence="2">NRRL B-16380</strain>
    </source>
</reference>
<accession>A0A0M2GRN4</accession>
<sequence>MTMGRVAAIGERARVVGLALAGAAVLVAEDAETVRRVWRDLPDGIDLVILTPAAAEALESHPAAPGGHRPLIAVMAP</sequence>
<evidence type="ECO:0000313" key="1">
    <source>
        <dbReference type="EMBL" id="KJK40752.1"/>
    </source>
</evidence>
<dbReference type="Proteomes" id="UP000034786">
    <property type="component" value="Unassembled WGS sequence"/>
</dbReference>